<dbReference type="Proteomes" id="UP001150924">
    <property type="component" value="Unassembled WGS sequence"/>
</dbReference>
<comment type="caution">
    <text evidence="2">The sequence shown here is derived from an EMBL/GenBank/DDBJ whole genome shotgun (WGS) entry which is preliminary data.</text>
</comment>
<feature type="compositionally biased region" description="Low complexity" evidence="1">
    <location>
        <begin position="25"/>
        <end position="34"/>
    </location>
</feature>
<protein>
    <submittedName>
        <fullName evidence="2">Uncharacterized protein</fullName>
    </submittedName>
</protein>
<feature type="region of interest" description="Disordered" evidence="1">
    <location>
        <begin position="1"/>
        <end position="61"/>
    </location>
</feature>
<reference evidence="2" key="1">
    <citation type="submission" date="2022-11" db="EMBL/GenBank/DDBJ databases">
        <title>Minimal conservation of predation-associated metabolite biosynthetic gene clusters underscores biosynthetic potential of Myxococcota including descriptions for ten novel species: Archangium lansinium sp. nov., Myxococcus landrumus sp. nov., Nannocystis bai.</title>
        <authorList>
            <person name="Ahearne A."/>
            <person name="Stevens C."/>
            <person name="Phillips K."/>
        </authorList>
    </citation>
    <scope>NUCLEOTIDE SEQUENCE</scope>
    <source>
        <strain evidence="2">Na p29</strain>
    </source>
</reference>
<dbReference type="RefSeq" id="WP_267774146.1">
    <property type="nucleotide sequence ID" value="NZ_JAPNKE010000002.1"/>
</dbReference>
<evidence type="ECO:0000313" key="2">
    <source>
        <dbReference type="EMBL" id="MCY1010973.1"/>
    </source>
</evidence>
<gene>
    <name evidence="2" type="ORF">OV079_36485</name>
</gene>
<dbReference type="EMBL" id="JAPNKE010000002">
    <property type="protein sequence ID" value="MCY1010973.1"/>
    <property type="molecule type" value="Genomic_DNA"/>
</dbReference>
<proteinExistence type="predicted"/>
<dbReference type="AlphaFoldDB" id="A0A9X3EVE2"/>
<sequence length="61" mass="6363">MAARGVISGSEPTVMPSQRVLPSKTTSSRTSCSPRRTEKKPSSKVTLMVSAQISLPATSAS</sequence>
<accession>A0A9X3EVE2</accession>
<organism evidence="2 3">
    <name type="scientific">Nannocystis pusilla</name>
    <dbReference type="NCBI Taxonomy" id="889268"/>
    <lineage>
        <taxon>Bacteria</taxon>
        <taxon>Pseudomonadati</taxon>
        <taxon>Myxococcota</taxon>
        <taxon>Polyangia</taxon>
        <taxon>Nannocystales</taxon>
        <taxon>Nannocystaceae</taxon>
        <taxon>Nannocystis</taxon>
    </lineage>
</organism>
<keyword evidence="3" id="KW-1185">Reference proteome</keyword>
<evidence type="ECO:0000256" key="1">
    <source>
        <dbReference type="SAM" id="MobiDB-lite"/>
    </source>
</evidence>
<evidence type="ECO:0000313" key="3">
    <source>
        <dbReference type="Proteomes" id="UP001150924"/>
    </source>
</evidence>
<feature type="compositionally biased region" description="Polar residues" evidence="1">
    <location>
        <begin position="43"/>
        <end position="61"/>
    </location>
</feature>
<name>A0A9X3EVE2_9BACT</name>